<sequence>MFSRSAPPGIFYVRGLPIKAHKRTSRRVHESALRGTARIHSRTGSRSCDVCCRSSPRTYVATGRKEQSDATEQDGSSKGPEEIALDLRTIPGIGQATEAELMSSSDISSTVALCKVWIEQYNLNPDEMKEFLLSFRSINSKRGEAIMSWLQEQSLDGVAKSGGNGNGNSTQKPAKAKADPAVEFQHPEPAADIQTEVGVAYRLYEEECAKWNPGTARLDLEAYGEELLYEAEARFGMRSTSHDTLLEAFFTKNPVLVKAAHTCYLENVEGGDLLVEDLVTIVELVGEGDALSSEIWWYLFFCTRPKRESENKGLAFLAQKAAPQIEIEAFAVRAAPEIDIEPLTSSPTPPAPEIDIEPWLSCAGCLDEVGA</sequence>
<name>A0AAE0BPR9_9CHLO</name>
<keyword evidence="3" id="KW-1185">Reference proteome</keyword>
<evidence type="ECO:0000313" key="3">
    <source>
        <dbReference type="Proteomes" id="UP001190700"/>
    </source>
</evidence>
<protein>
    <submittedName>
        <fullName evidence="2">Uncharacterized protein</fullName>
    </submittedName>
</protein>
<evidence type="ECO:0000313" key="2">
    <source>
        <dbReference type="EMBL" id="KAK3240496.1"/>
    </source>
</evidence>
<dbReference type="Proteomes" id="UP001190700">
    <property type="component" value="Unassembled WGS sequence"/>
</dbReference>
<dbReference type="AlphaFoldDB" id="A0AAE0BPR9"/>
<feature type="region of interest" description="Disordered" evidence="1">
    <location>
        <begin position="157"/>
        <end position="178"/>
    </location>
</feature>
<gene>
    <name evidence="2" type="ORF">CYMTET_49665</name>
</gene>
<reference evidence="2 3" key="1">
    <citation type="journal article" date="2015" name="Genome Biol. Evol.">
        <title>Comparative Genomics of a Bacterivorous Green Alga Reveals Evolutionary Causalities and Consequences of Phago-Mixotrophic Mode of Nutrition.</title>
        <authorList>
            <person name="Burns J.A."/>
            <person name="Paasch A."/>
            <person name="Narechania A."/>
            <person name="Kim E."/>
        </authorList>
    </citation>
    <scope>NUCLEOTIDE SEQUENCE [LARGE SCALE GENOMIC DNA]</scope>
    <source>
        <strain evidence="2 3">PLY_AMNH</strain>
    </source>
</reference>
<dbReference type="EMBL" id="LGRX02033627">
    <property type="protein sequence ID" value="KAK3240496.1"/>
    <property type="molecule type" value="Genomic_DNA"/>
</dbReference>
<accession>A0AAE0BPR9</accession>
<organism evidence="2 3">
    <name type="scientific">Cymbomonas tetramitiformis</name>
    <dbReference type="NCBI Taxonomy" id="36881"/>
    <lineage>
        <taxon>Eukaryota</taxon>
        <taxon>Viridiplantae</taxon>
        <taxon>Chlorophyta</taxon>
        <taxon>Pyramimonadophyceae</taxon>
        <taxon>Pyramimonadales</taxon>
        <taxon>Pyramimonadaceae</taxon>
        <taxon>Cymbomonas</taxon>
    </lineage>
</organism>
<feature type="region of interest" description="Disordered" evidence="1">
    <location>
        <begin position="61"/>
        <end position="81"/>
    </location>
</feature>
<proteinExistence type="predicted"/>
<evidence type="ECO:0000256" key="1">
    <source>
        <dbReference type="SAM" id="MobiDB-lite"/>
    </source>
</evidence>
<comment type="caution">
    <text evidence="2">The sequence shown here is derived from an EMBL/GenBank/DDBJ whole genome shotgun (WGS) entry which is preliminary data.</text>
</comment>